<accession>A0A9P6K5D1</accession>
<feature type="compositionally biased region" description="Low complexity" evidence="1">
    <location>
        <begin position="276"/>
        <end position="291"/>
    </location>
</feature>
<protein>
    <recommendedName>
        <fullName evidence="5">TLC domain-containing protein</fullName>
    </recommendedName>
</protein>
<name>A0A9P6K5D1_9FUNG</name>
<keyword evidence="2" id="KW-0812">Transmembrane</keyword>
<sequence length="582" mass="65374">MATYSPPPGHLLPPSSTTTILRFLGWDDARLHPSDWSLVTNPFWTTFLFSLIFFPCLFYTTWYFNPSLSRNRLGLSWVLGFYSALLFTIAGFYEVPHLRTVFNAAVDYQPSVSSTLSLGHNGVATTGTGAGTDVDLGLTAAAGAIAAARQICYPILKAGALALLPTLPSFMKLDLSSTASDKYYCFSDLPATDATSTLQNTSASATTKPTGTGKYGFRTLLGSFFLDGSNFSRQLQQQLVQVWHEHEHGYHYPSVQYGRSIPSQHHTIHPTRESTKPPSSSSSSSSSTTPKEQTHRQQGHHKQSQQNQQKQQQEPSLRHRIFQGQMKRPHFLFSLENYPDDGRIGPHIIAANFQAFLVCDLILGAIHYRRQLEPFSTVVHHIIYFFIVIHMRAGDMLSVFCILGTPIEASSIFLAYGRMFPHLRTPTVERLYLTCFMATRLGYVSVLWHEVYYNYPDKSVSFLYTITLSLHIYWFVLYIQTQRRFAEKQRRQQLCTVLRAMANALNEEFVASAVESAGISPADVFGAAGKLMGKEAHVKGGDQDPLLDQSTANRRKEDEDVLLPQPDSNVSHRSRRRIEPQV</sequence>
<feature type="transmembrane region" description="Helical" evidence="2">
    <location>
        <begin position="74"/>
        <end position="93"/>
    </location>
</feature>
<dbReference type="Proteomes" id="UP000723463">
    <property type="component" value="Unassembled WGS sequence"/>
</dbReference>
<evidence type="ECO:0000313" key="4">
    <source>
        <dbReference type="Proteomes" id="UP000723463"/>
    </source>
</evidence>
<feature type="region of interest" description="Disordered" evidence="1">
    <location>
        <begin position="537"/>
        <end position="582"/>
    </location>
</feature>
<feature type="compositionally biased region" description="Low complexity" evidence="1">
    <location>
        <begin position="304"/>
        <end position="313"/>
    </location>
</feature>
<proteinExistence type="predicted"/>
<evidence type="ECO:0000256" key="1">
    <source>
        <dbReference type="SAM" id="MobiDB-lite"/>
    </source>
</evidence>
<keyword evidence="2" id="KW-1133">Transmembrane helix</keyword>
<evidence type="ECO:0000313" key="3">
    <source>
        <dbReference type="EMBL" id="KAF9546696.1"/>
    </source>
</evidence>
<reference evidence="3" key="1">
    <citation type="journal article" date="2020" name="Fungal Divers.">
        <title>Resolving the Mortierellaceae phylogeny through synthesis of multi-gene phylogenetics and phylogenomics.</title>
        <authorList>
            <person name="Vandepol N."/>
            <person name="Liber J."/>
            <person name="Desiro A."/>
            <person name="Na H."/>
            <person name="Kennedy M."/>
            <person name="Barry K."/>
            <person name="Grigoriev I.V."/>
            <person name="Miller A.N."/>
            <person name="O'Donnell K."/>
            <person name="Stajich J.E."/>
            <person name="Bonito G."/>
        </authorList>
    </citation>
    <scope>NUCLEOTIDE SEQUENCE</scope>
    <source>
        <strain evidence="3">NRRL 2591</strain>
    </source>
</reference>
<evidence type="ECO:0000256" key="2">
    <source>
        <dbReference type="SAM" id="Phobius"/>
    </source>
</evidence>
<feature type="transmembrane region" description="Helical" evidence="2">
    <location>
        <begin position="397"/>
        <end position="419"/>
    </location>
</feature>
<comment type="caution">
    <text evidence="3">The sequence shown here is derived from an EMBL/GenBank/DDBJ whole genome shotgun (WGS) entry which is preliminary data.</text>
</comment>
<organism evidence="3 4">
    <name type="scientific">Mortierella hygrophila</name>
    <dbReference type="NCBI Taxonomy" id="979708"/>
    <lineage>
        <taxon>Eukaryota</taxon>
        <taxon>Fungi</taxon>
        <taxon>Fungi incertae sedis</taxon>
        <taxon>Mucoromycota</taxon>
        <taxon>Mortierellomycotina</taxon>
        <taxon>Mortierellomycetes</taxon>
        <taxon>Mortierellales</taxon>
        <taxon>Mortierellaceae</taxon>
        <taxon>Mortierella</taxon>
    </lineage>
</organism>
<evidence type="ECO:0008006" key="5">
    <source>
        <dbReference type="Google" id="ProtNLM"/>
    </source>
</evidence>
<feature type="transmembrane region" description="Helical" evidence="2">
    <location>
        <begin position="43"/>
        <end position="62"/>
    </location>
</feature>
<keyword evidence="2" id="KW-0472">Membrane</keyword>
<dbReference type="EMBL" id="JAAAXW010000052">
    <property type="protein sequence ID" value="KAF9546696.1"/>
    <property type="molecule type" value="Genomic_DNA"/>
</dbReference>
<dbReference type="AlphaFoldDB" id="A0A9P6K5D1"/>
<keyword evidence="4" id="KW-1185">Reference proteome</keyword>
<feature type="transmembrane region" description="Helical" evidence="2">
    <location>
        <begin position="431"/>
        <end position="449"/>
    </location>
</feature>
<feature type="transmembrane region" description="Helical" evidence="2">
    <location>
        <begin position="461"/>
        <end position="481"/>
    </location>
</feature>
<feature type="region of interest" description="Disordered" evidence="1">
    <location>
        <begin position="254"/>
        <end position="317"/>
    </location>
</feature>
<gene>
    <name evidence="3" type="ORF">EC957_009456</name>
</gene>